<keyword evidence="2" id="KW-0732">Signal</keyword>
<dbReference type="InterPro" id="IPR036047">
    <property type="entry name" value="F-box-like_dom_sf"/>
</dbReference>
<dbReference type="InterPro" id="IPR001810">
    <property type="entry name" value="F-box_dom"/>
</dbReference>
<feature type="region of interest" description="Disordered" evidence="1">
    <location>
        <begin position="176"/>
        <end position="200"/>
    </location>
</feature>
<proteinExistence type="predicted"/>
<protein>
    <recommendedName>
        <fullName evidence="3">F-box domain-containing protein</fullName>
    </recommendedName>
</protein>
<dbReference type="InParanoid" id="A0A409VU45"/>
<evidence type="ECO:0000313" key="5">
    <source>
        <dbReference type="Proteomes" id="UP000284842"/>
    </source>
</evidence>
<evidence type="ECO:0000256" key="2">
    <source>
        <dbReference type="SAM" id="SignalP"/>
    </source>
</evidence>
<feature type="region of interest" description="Disordered" evidence="1">
    <location>
        <begin position="96"/>
        <end position="120"/>
    </location>
</feature>
<feature type="signal peptide" evidence="2">
    <location>
        <begin position="1"/>
        <end position="20"/>
    </location>
</feature>
<dbReference type="SUPFAM" id="SSF81383">
    <property type="entry name" value="F-box domain"/>
    <property type="match status" value="1"/>
</dbReference>
<dbReference type="Proteomes" id="UP000284842">
    <property type="component" value="Unassembled WGS sequence"/>
</dbReference>
<dbReference type="CDD" id="cd09917">
    <property type="entry name" value="F-box_SF"/>
    <property type="match status" value="1"/>
</dbReference>
<feature type="domain" description="F-box" evidence="3">
    <location>
        <begin position="1"/>
        <end position="46"/>
    </location>
</feature>
<accession>A0A409VU45</accession>
<keyword evidence="5" id="KW-1185">Reference proteome</keyword>
<feature type="region of interest" description="Disordered" evidence="1">
    <location>
        <begin position="331"/>
        <end position="351"/>
    </location>
</feature>
<feature type="compositionally biased region" description="Polar residues" evidence="1">
    <location>
        <begin position="96"/>
        <end position="108"/>
    </location>
</feature>
<name>A0A409VU45_9AGAR</name>
<sequence length="703" mass="77626">MKFTDLPLDIHILIFTLLQPLDIIALGQTCSTIRELSHTRFVWTTLLQRCVARNGLGRHTFQVASRSTPTTTTSHDHAMVIDSAIMIMIKVTNRPNLNDTQSEGSTSRLRSKKRSHEEVSASKLETLQMSLCAPQRMMMKIAKGPPMDEACDVQHLCKLRPRDKWVVSVDVGGQRRRAIMGGGGGGEPSTSTVALEGQEPEPTEIRRVWLAPGGRHMLVHDGASLLLYDLHTVTTRPQAVQMPKLWGIASDVNRAKASGVPLASVSYPDVNNYKTHFLVCPPRDGREVRVMMARSVRGDGNVNVGGDDADGNGNGPNITIIRFIFNEEESEDSDHSSSSASSTTRTSASASRLNSVTLQMHQINLTARGGLKVTSGSFGTRPYTLVGDWVVLGGIARGKGEVLEVWDYVNDTFTSWVVDNNNNNDKYQKIIVDKPYIILSNPDKFTYFEVPPFQSREQYRLSAIRVLPPLYVVPLVWPSQSQYPAYAIEAAKCVRLDGWYDTHTSFNSSSAGTRDREVWYRVDIPADRGSGRAFVQTLVGFTVPRPSSTTISSMTTPLGGVLHQSITSYPQVDDDDTIAIAPFRLCNGRVVKTYTCARRVFVHANTTNDPEEEDQAIASDNLKRKPKDRIVELVLPGMLVKNQSLDDAGASDLDTRYFSFDPVSGRMAFVPMYGPKRVVVVDYLGYSSDNEGGTSGFGEAGRW</sequence>
<reference evidence="4 5" key="1">
    <citation type="journal article" date="2018" name="Evol. Lett.">
        <title>Horizontal gene cluster transfer increased hallucinogenic mushroom diversity.</title>
        <authorList>
            <person name="Reynolds H.T."/>
            <person name="Vijayakumar V."/>
            <person name="Gluck-Thaler E."/>
            <person name="Korotkin H.B."/>
            <person name="Matheny P.B."/>
            <person name="Slot J.C."/>
        </authorList>
    </citation>
    <scope>NUCLEOTIDE SEQUENCE [LARGE SCALE GENOMIC DNA]</scope>
    <source>
        <strain evidence="4 5">2629</strain>
    </source>
</reference>
<organism evidence="4 5">
    <name type="scientific">Panaeolus cyanescens</name>
    <dbReference type="NCBI Taxonomy" id="181874"/>
    <lineage>
        <taxon>Eukaryota</taxon>
        <taxon>Fungi</taxon>
        <taxon>Dikarya</taxon>
        <taxon>Basidiomycota</taxon>
        <taxon>Agaricomycotina</taxon>
        <taxon>Agaricomycetes</taxon>
        <taxon>Agaricomycetidae</taxon>
        <taxon>Agaricales</taxon>
        <taxon>Agaricineae</taxon>
        <taxon>Galeropsidaceae</taxon>
        <taxon>Panaeolus</taxon>
    </lineage>
</organism>
<dbReference type="EMBL" id="NHTK01005975">
    <property type="protein sequence ID" value="PPQ69767.1"/>
    <property type="molecule type" value="Genomic_DNA"/>
</dbReference>
<dbReference type="Pfam" id="PF12937">
    <property type="entry name" value="F-box-like"/>
    <property type="match status" value="1"/>
</dbReference>
<evidence type="ECO:0000259" key="3">
    <source>
        <dbReference type="PROSITE" id="PS50181"/>
    </source>
</evidence>
<evidence type="ECO:0000256" key="1">
    <source>
        <dbReference type="SAM" id="MobiDB-lite"/>
    </source>
</evidence>
<feature type="chain" id="PRO_5019317794" description="F-box domain-containing protein" evidence="2">
    <location>
        <begin position="21"/>
        <end position="703"/>
    </location>
</feature>
<evidence type="ECO:0000313" key="4">
    <source>
        <dbReference type="EMBL" id="PPQ69767.1"/>
    </source>
</evidence>
<feature type="compositionally biased region" description="Low complexity" evidence="1">
    <location>
        <begin position="336"/>
        <end position="351"/>
    </location>
</feature>
<dbReference type="OrthoDB" id="2688364at2759"/>
<comment type="caution">
    <text evidence="4">The sequence shown here is derived from an EMBL/GenBank/DDBJ whole genome shotgun (WGS) entry which is preliminary data.</text>
</comment>
<gene>
    <name evidence="4" type="ORF">CVT24_002979</name>
</gene>
<dbReference type="AlphaFoldDB" id="A0A409VU45"/>
<dbReference type="PROSITE" id="PS50181">
    <property type="entry name" value="FBOX"/>
    <property type="match status" value="1"/>
</dbReference>
<dbReference type="Gene3D" id="1.20.1280.50">
    <property type="match status" value="1"/>
</dbReference>